<reference evidence="3 4" key="1">
    <citation type="journal article" date="2023" name="PLoS ONE">
        <title>Cytospora paraplurivora sp. nov. isolated from orchards with fruit tree decline syndrome in Ontario, Canada.</title>
        <authorList>
            <person name="Ilyukhin E."/>
            <person name="Nguyen H.D.T."/>
            <person name="Castle A.J."/>
            <person name="Ellouze W."/>
        </authorList>
    </citation>
    <scope>NUCLEOTIDE SEQUENCE [LARGE SCALE GENOMIC DNA]</scope>
    <source>
        <strain evidence="3 4">FDS-564</strain>
    </source>
</reference>
<dbReference type="GO" id="GO:0010181">
    <property type="term" value="F:FMN binding"/>
    <property type="evidence" value="ECO:0007669"/>
    <property type="project" value="InterPro"/>
</dbReference>
<dbReference type="PANTHER" id="PTHR22893:SF91">
    <property type="entry name" value="NADPH DEHYDROGENASE 2-RELATED"/>
    <property type="match status" value="1"/>
</dbReference>
<gene>
    <name evidence="3" type="ORF">SLS53_008385</name>
</gene>
<dbReference type="Proteomes" id="UP001320245">
    <property type="component" value="Unassembled WGS sequence"/>
</dbReference>
<dbReference type="CDD" id="cd02933">
    <property type="entry name" value="OYE_like_FMN"/>
    <property type="match status" value="1"/>
</dbReference>
<dbReference type="GO" id="GO:0003959">
    <property type="term" value="F:NADPH dehydrogenase activity"/>
    <property type="evidence" value="ECO:0007669"/>
    <property type="project" value="TreeGrafter"/>
</dbReference>
<dbReference type="InterPro" id="IPR001155">
    <property type="entry name" value="OxRdtase_FMN_N"/>
</dbReference>
<dbReference type="EMBL" id="JAJSPL020000049">
    <property type="protein sequence ID" value="KAK7733056.1"/>
    <property type="molecule type" value="Genomic_DNA"/>
</dbReference>
<dbReference type="PANTHER" id="PTHR22893">
    <property type="entry name" value="NADH OXIDOREDUCTASE-RELATED"/>
    <property type="match status" value="1"/>
</dbReference>
<evidence type="ECO:0000313" key="4">
    <source>
        <dbReference type="Proteomes" id="UP001320245"/>
    </source>
</evidence>
<dbReference type="Gene3D" id="3.20.20.70">
    <property type="entry name" value="Aldolase class I"/>
    <property type="match status" value="1"/>
</dbReference>
<accession>A0AAN9U7A3</accession>
<dbReference type="AlphaFoldDB" id="A0AAN9U7A3"/>
<protein>
    <recommendedName>
        <fullName evidence="2">NADH:flavin oxidoreductase/NADH oxidase N-terminal domain-containing protein</fullName>
    </recommendedName>
</protein>
<proteinExistence type="predicted"/>
<name>A0AAN9U7A3_9PEZI</name>
<evidence type="ECO:0000259" key="2">
    <source>
        <dbReference type="Pfam" id="PF00724"/>
    </source>
</evidence>
<comment type="caution">
    <text evidence="3">The sequence shown here is derived from an EMBL/GenBank/DDBJ whole genome shotgun (WGS) entry which is preliminary data.</text>
</comment>
<keyword evidence="4" id="KW-1185">Reference proteome</keyword>
<evidence type="ECO:0000313" key="3">
    <source>
        <dbReference type="EMBL" id="KAK7733056.1"/>
    </source>
</evidence>
<dbReference type="Pfam" id="PF00724">
    <property type="entry name" value="Oxidored_FMN"/>
    <property type="match status" value="1"/>
</dbReference>
<dbReference type="SUPFAM" id="SSF51395">
    <property type="entry name" value="FMN-linked oxidoreductases"/>
    <property type="match status" value="1"/>
</dbReference>
<feature type="domain" description="NADH:flavin oxidoreductase/NADH oxidase N-terminal" evidence="2">
    <location>
        <begin position="6"/>
        <end position="341"/>
    </location>
</feature>
<evidence type="ECO:0000256" key="1">
    <source>
        <dbReference type="ARBA" id="ARBA00022630"/>
    </source>
</evidence>
<dbReference type="InterPro" id="IPR045247">
    <property type="entry name" value="Oye-like"/>
</dbReference>
<keyword evidence="1" id="KW-0285">Flavoprotein</keyword>
<organism evidence="3 4">
    <name type="scientific">Cytospora paraplurivora</name>
    <dbReference type="NCBI Taxonomy" id="2898453"/>
    <lineage>
        <taxon>Eukaryota</taxon>
        <taxon>Fungi</taxon>
        <taxon>Dikarya</taxon>
        <taxon>Ascomycota</taxon>
        <taxon>Pezizomycotina</taxon>
        <taxon>Sordariomycetes</taxon>
        <taxon>Sordariomycetidae</taxon>
        <taxon>Diaporthales</taxon>
        <taxon>Cytosporaceae</taxon>
        <taxon>Cytospora</taxon>
    </lineage>
</organism>
<dbReference type="FunFam" id="3.20.20.70:FF:000138">
    <property type="entry name" value="NADPH dehydrogenase 1"/>
    <property type="match status" value="1"/>
</dbReference>
<dbReference type="InterPro" id="IPR013785">
    <property type="entry name" value="Aldolase_TIM"/>
</dbReference>
<sequence>MASTSNLFKPLRVGRSDLQNRIVLAPLTRFRANEDHVPIQPLVSDYYAQRASSPGTLLISEGAIIAPRAGGYPHAPGIWSQAQIDSWKKVTEAVHERKSFIYLQLWAFGRAAAEDGLKKDAGPDAKVVSSGDIPFKGGAKPTPLTEDEIQWYIKQYALAAKNAIEAGFDGVEIHGANGYLVDQFTQDVSNNRTDQWGGSIENRSRFALEVTKAVTEAVGADRTGIRLSPFSTFQGMLASDPRAQFSYLVKELKTYNLAYLHLVESRISGNADTESTENINFLVDIWDNQSPVLLAGGFTPNSAVTAADVEFPDKDVLIVFGRYFISTPDLVFRIKNGIELNPYDRSTFYNDGQPKGYTDYPFSKEYLEAKL</sequence>